<dbReference type="GO" id="GO:0043164">
    <property type="term" value="P:Gram-negative-bacterium-type cell wall biogenesis"/>
    <property type="evidence" value="ECO:0007669"/>
    <property type="project" value="TreeGrafter"/>
</dbReference>
<evidence type="ECO:0000313" key="3">
    <source>
        <dbReference type="EMBL" id="CCF21149.1"/>
    </source>
</evidence>
<keyword evidence="4" id="KW-1185">Reference proteome</keyword>
<reference evidence="3 4" key="1">
    <citation type="journal article" date="2013" name="Genome Biol. Evol.">
        <title>Life in an arsenic-containing gold mine: genome and physiology of the autotrophic arsenite-oxidizing bacterium rhizobium sp. NT-26.</title>
        <authorList>
            <person name="Andres J."/>
            <person name="Arsene-Ploetze F."/>
            <person name="Barbe V."/>
            <person name="Brochier-Armanet C."/>
            <person name="Cleiss-Arnold J."/>
            <person name="Coppee J.Y."/>
            <person name="Dillies M.A."/>
            <person name="Geist"/>
            <person name="L"/>
            <person name="Joublin A."/>
            <person name="Koechler S."/>
            <person name="Lassalle F."/>
            <person name="Marchal M."/>
            <person name="Medigue C."/>
            <person name="Muller D."/>
            <person name="Nesme X."/>
            <person name="Plewniak F."/>
            <person name="Proux C."/>
            <person name="Ramirez-Bahena M.H."/>
            <person name="Schenowitz C."/>
            <person name="Sismeiro O."/>
            <person name="Vallenet D."/>
            <person name="Santini J.M."/>
            <person name="Bertin P.N."/>
        </authorList>
    </citation>
    <scope>NUCLEOTIDE SEQUENCE [LARGE SCALE GENOMIC DNA]</scope>
    <source>
        <strain evidence="3 4">NT-26</strain>
    </source>
</reference>
<dbReference type="InterPro" id="IPR051599">
    <property type="entry name" value="Cell_Envelope_Assoc"/>
</dbReference>
<protein>
    <recommendedName>
        <fullName evidence="2">DUF218 domain-containing protein</fullName>
    </recommendedName>
</protein>
<organism evidence="3 4">
    <name type="scientific">Pseudorhizobium banfieldiae</name>
    <dbReference type="NCBI Taxonomy" id="1125847"/>
    <lineage>
        <taxon>Bacteria</taxon>
        <taxon>Pseudomonadati</taxon>
        <taxon>Pseudomonadota</taxon>
        <taxon>Alphaproteobacteria</taxon>
        <taxon>Hyphomicrobiales</taxon>
        <taxon>Rhizobiaceae</taxon>
        <taxon>Rhizobium/Agrobacterium group</taxon>
        <taxon>Pseudorhizobium</taxon>
    </lineage>
</organism>
<dbReference type="EMBL" id="FO082820">
    <property type="protein sequence ID" value="CCF21149.1"/>
    <property type="molecule type" value="Genomic_DNA"/>
</dbReference>
<feature type="domain" description="DUF218" evidence="2">
    <location>
        <begin position="53"/>
        <end position="192"/>
    </location>
</feature>
<dbReference type="GO" id="GO:0005886">
    <property type="term" value="C:plasma membrane"/>
    <property type="evidence" value="ECO:0007669"/>
    <property type="project" value="TreeGrafter"/>
</dbReference>
<keyword evidence="1" id="KW-0812">Transmembrane</keyword>
<feature type="transmembrane region" description="Helical" evidence="1">
    <location>
        <begin position="18"/>
        <end position="38"/>
    </location>
</feature>
<accession>L0NJV8</accession>
<dbReference type="PANTHER" id="PTHR30336:SF4">
    <property type="entry name" value="ENVELOPE BIOGENESIS FACTOR ELYC"/>
    <property type="match status" value="1"/>
</dbReference>
<dbReference type="STRING" id="1125847.NT26_3427"/>
<gene>
    <name evidence="3" type="ORF">NT26_3427</name>
</gene>
<evidence type="ECO:0000313" key="4">
    <source>
        <dbReference type="Proteomes" id="UP000010792"/>
    </source>
</evidence>
<dbReference type="KEGG" id="rht:NT26_3427"/>
<keyword evidence="1" id="KW-1133">Transmembrane helix</keyword>
<evidence type="ECO:0000256" key="1">
    <source>
        <dbReference type="SAM" id="Phobius"/>
    </source>
</evidence>
<evidence type="ECO:0000259" key="2">
    <source>
        <dbReference type="Pfam" id="PF02698"/>
    </source>
</evidence>
<dbReference type="InterPro" id="IPR003848">
    <property type="entry name" value="DUF218"/>
</dbReference>
<dbReference type="CDD" id="cd06259">
    <property type="entry name" value="YdcF-like"/>
    <property type="match status" value="1"/>
</dbReference>
<name>L0NJV8_9HYPH</name>
<dbReference type="Pfam" id="PF02698">
    <property type="entry name" value="DUF218"/>
    <property type="match status" value="1"/>
</dbReference>
<dbReference type="PANTHER" id="PTHR30336">
    <property type="entry name" value="INNER MEMBRANE PROTEIN, PROBABLE PERMEASE"/>
    <property type="match status" value="1"/>
</dbReference>
<dbReference type="AlphaFoldDB" id="L0NJV8"/>
<keyword evidence="1" id="KW-0472">Membrane</keyword>
<proteinExistence type="predicted"/>
<sequence length="226" mass="24909">MATQLFSRSSRLRRAARWIITGSLVVIATILGGFLWFADSVASLQPPEGVKADAIVVLTGGYQRIDQAMGLLRDGAGKRLLISGAHPSTSRAQIQKMTQTPPDLFSCCVDIGYDAIDTIGNANEISRWINDNGFATVLVVTQNYHMPRSLHELRRADPVTDFIPYPVVNSDLTRKAWFAEPDVVRTMMQEYVKVLAANMRDWVGLGHRTGLRTGEKSEASGFKATL</sequence>
<dbReference type="GO" id="GO:0000270">
    <property type="term" value="P:peptidoglycan metabolic process"/>
    <property type="evidence" value="ECO:0007669"/>
    <property type="project" value="TreeGrafter"/>
</dbReference>
<dbReference type="Proteomes" id="UP000010792">
    <property type="component" value="Chromosome"/>
</dbReference>